<evidence type="ECO:0000256" key="1">
    <source>
        <dbReference type="SAM" id="MobiDB-lite"/>
    </source>
</evidence>
<feature type="non-terminal residue" evidence="3">
    <location>
        <position position="158"/>
    </location>
</feature>
<feature type="region of interest" description="Disordered" evidence="1">
    <location>
        <begin position="1"/>
        <end position="22"/>
    </location>
</feature>
<keyword evidence="2" id="KW-1133">Transmembrane helix</keyword>
<dbReference type="Proteomes" id="UP001177023">
    <property type="component" value="Unassembled WGS sequence"/>
</dbReference>
<gene>
    <name evidence="3" type="ORF">MSPICULIGERA_LOCUS4954</name>
</gene>
<proteinExistence type="predicted"/>
<keyword evidence="2" id="KW-0472">Membrane</keyword>
<keyword evidence="2" id="KW-0812">Transmembrane</keyword>
<accession>A0AA36CCA0</accession>
<evidence type="ECO:0000313" key="3">
    <source>
        <dbReference type="EMBL" id="CAJ0566346.1"/>
    </source>
</evidence>
<protein>
    <submittedName>
        <fullName evidence="3">Uncharacterized protein</fullName>
    </submittedName>
</protein>
<keyword evidence="4" id="KW-1185">Reference proteome</keyword>
<dbReference type="EMBL" id="CATQJA010001222">
    <property type="protein sequence ID" value="CAJ0566346.1"/>
    <property type="molecule type" value="Genomic_DNA"/>
</dbReference>
<comment type="caution">
    <text evidence="3">The sequence shown here is derived from an EMBL/GenBank/DDBJ whole genome shotgun (WGS) entry which is preliminary data.</text>
</comment>
<name>A0AA36CCA0_9BILA</name>
<reference evidence="3" key="1">
    <citation type="submission" date="2023-06" db="EMBL/GenBank/DDBJ databases">
        <authorList>
            <person name="Delattre M."/>
        </authorList>
    </citation>
    <scope>NUCLEOTIDE SEQUENCE</scope>
    <source>
        <strain evidence="3">AF72</strain>
    </source>
</reference>
<evidence type="ECO:0000256" key="2">
    <source>
        <dbReference type="SAM" id="Phobius"/>
    </source>
</evidence>
<organism evidence="3 4">
    <name type="scientific">Mesorhabditis spiculigera</name>
    <dbReference type="NCBI Taxonomy" id="96644"/>
    <lineage>
        <taxon>Eukaryota</taxon>
        <taxon>Metazoa</taxon>
        <taxon>Ecdysozoa</taxon>
        <taxon>Nematoda</taxon>
        <taxon>Chromadorea</taxon>
        <taxon>Rhabditida</taxon>
        <taxon>Rhabditina</taxon>
        <taxon>Rhabditomorpha</taxon>
        <taxon>Rhabditoidea</taxon>
        <taxon>Rhabditidae</taxon>
        <taxon>Mesorhabditinae</taxon>
        <taxon>Mesorhabditis</taxon>
    </lineage>
</organism>
<dbReference type="AlphaFoldDB" id="A0AA36CCA0"/>
<evidence type="ECO:0000313" key="4">
    <source>
        <dbReference type="Proteomes" id="UP001177023"/>
    </source>
</evidence>
<sequence>MASHYLKQPGRARGHTMHDNQTHLDSMSTGFHLDPALLASRRHSSSVCIGDLQLQNQRRLPMAPVRKAARVKETRRTRLNTIHSQEVFNDVAPRYDFYDDYKPMQYSYVAYESQDRVSRGWRWAKQRKHVLIPWTIGIAVATIMTVLIVTQTVQDFKH</sequence>
<feature type="transmembrane region" description="Helical" evidence="2">
    <location>
        <begin position="131"/>
        <end position="153"/>
    </location>
</feature>